<reference evidence="3" key="1">
    <citation type="submission" date="2003-12" db="EMBL/GenBank/DDBJ databases">
        <title>Monterey Bay Coastal Ocean Microbial Observatory environmental clone sequencing.</title>
        <authorList>
            <person name="DeLong E.F."/>
        </authorList>
    </citation>
    <scope>NUCLEOTIDE SEQUENCE</scope>
</reference>
<dbReference type="Pfam" id="PF13431">
    <property type="entry name" value="TPR_17"/>
    <property type="match status" value="1"/>
</dbReference>
<dbReference type="AlphaFoldDB" id="Q6SGR9"/>
<dbReference type="PANTHER" id="PTHR12558">
    <property type="entry name" value="CELL DIVISION CYCLE 16,23,27"/>
    <property type="match status" value="1"/>
</dbReference>
<feature type="repeat" description="TPR" evidence="1">
    <location>
        <begin position="244"/>
        <end position="277"/>
    </location>
</feature>
<dbReference type="SMART" id="SM00028">
    <property type="entry name" value="TPR"/>
    <property type="match status" value="4"/>
</dbReference>
<name>Q6SGR9_9BACT</name>
<evidence type="ECO:0000259" key="2">
    <source>
        <dbReference type="Pfam" id="PF01841"/>
    </source>
</evidence>
<accession>Q6SGR9</accession>
<keyword evidence="1" id="KW-0802">TPR repeat</keyword>
<dbReference type="EMBL" id="AY458641">
    <property type="protein sequence ID" value="AAS07912.1"/>
    <property type="molecule type" value="Genomic_DNA"/>
</dbReference>
<organism evidence="3">
    <name type="scientific">uncultured marine bacterium 463</name>
    <dbReference type="NCBI Taxonomy" id="257394"/>
    <lineage>
        <taxon>Bacteria</taxon>
        <taxon>environmental samples</taxon>
    </lineage>
</organism>
<dbReference type="Gene3D" id="3.10.620.30">
    <property type="match status" value="1"/>
</dbReference>
<gene>
    <name evidence="3" type="ORF">MBMO_EBAC080-L32B05.41</name>
</gene>
<proteinExistence type="predicted"/>
<dbReference type="Gene3D" id="1.25.40.10">
    <property type="entry name" value="Tetratricopeptide repeat domain"/>
    <property type="match status" value="2"/>
</dbReference>
<evidence type="ECO:0000256" key="1">
    <source>
        <dbReference type="PROSITE-ProRule" id="PRU00339"/>
    </source>
</evidence>
<feature type="domain" description="Transglutaminase-like" evidence="2">
    <location>
        <begin position="80"/>
        <end position="168"/>
    </location>
</feature>
<reference evidence="3" key="2">
    <citation type="submission" date="2004-02" db="EMBL/GenBank/DDBJ databases">
        <authorList>
            <person name="Heidelberg J.F."/>
            <person name="Eisen J.A."/>
            <person name="Nelson W.C."/>
            <person name="DeLong E.F."/>
        </authorList>
    </citation>
    <scope>NUCLEOTIDE SEQUENCE</scope>
</reference>
<dbReference type="Pfam" id="PF01841">
    <property type="entry name" value="Transglut_core"/>
    <property type="match status" value="1"/>
</dbReference>
<dbReference type="PROSITE" id="PS50005">
    <property type="entry name" value="TPR"/>
    <property type="match status" value="1"/>
</dbReference>
<dbReference type="Pfam" id="PF13181">
    <property type="entry name" value="TPR_8"/>
    <property type="match status" value="1"/>
</dbReference>
<evidence type="ECO:0000313" key="3">
    <source>
        <dbReference type="EMBL" id="AAS07912.1"/>
    </source>
</evidence>
<dbReference type="InterPro" id="IPR002931">
    <property type="entry name" value="Transglutaminase-like"/>
</dbReference>
<dbReference type="InterPro" id="IPR011990">
    <property type="entry name" value="TPR-like_helical_dom_sf"/>
</dbReference>
<dbReference type="InterPro" id="IPR038765">
    <property type="entry name" value="Papain-like_cys_pep_sf"/>
</dbReference>
<dbReference type="PANTHER" id="PTHR12558:SF13">
    <property type="entry name" value="CELL DIVISION CYCLE PROTEIN 27 HOMOLOG"/>
    <property type="match status" value="1"/>
</dbReference>
<dbReference type="SUPFAM" id="SSF48452">
    <property type="entry name" value="TPR-like"/>
    <property type="match status" value="1"/>
</dbReference>
<dbReference type="SUPFAM" id="SSF54001">
    <property type="entry name" value="Cysteine proteinases"/>
    <property type="match status" value="1"/>
</dbReference>
<protein>
    <submittedName>
        <fullName evidence="3">TPR domain protein</fullName>
    </submittedName>
</protein>
<sequence length="400" mass="45575">MTYQWAVRFTGSNAPGWGRRFAYSLLFLLLTACGSFSPSTQLLSELPPLQYQGESLELEQVKLRAPTPDLLALDEEMLDFVHRYTAGINSRRQRLHTLHRAVGGSATLGLEYDPFAGGTALEAFHSQSANCLSYANLFIALAREVGLDARYQWVDVRPSWTRMGERVAVRLHVNASVQVSARDRYMVDLDPLPAREITGSQEIRDEDAQALYHSNIAMDALSQEELDLAWVHAMRALQLSPQMSHLWVNLGVVYRRADQHQAAEAAYLHALEVDSFDRSAMNNLMVLYDLLGREEEYLYWKSRVDSYRDINPFYHAWLGDQAGEEHDWHKARGHYEEAVSLEPEDSELLFSLGIIHRELGQPKAALRYLGKAMSKATLFKEHEIYRAEYDRINRSLAAAQ</sequence>
<dbReference type="InterPro" id="IPR019734">
    <property type="entry name" value="TPR_rpt"/>
</dbReference>